<proteinExistence type="predicted"/>
<reference evidence="1 2" key="1">
    <citation type="submission" date="2016-10" db="EMBL/GenBank/DDBJ databases">
        <authorList>
            <person name="de Groot N.N."/>
        </authorList>
    </citation>
    <scope>NUCLEOTIDE SEQUENCE [LARGE SCALE GENOMIC DNA]</scope>
    <source>
        <strain evidence="1 2">RK1</strain>
    </source>
</reference>
<dbReference type="PANTHER" id="PTHR37833:SF1">
    <property type="entry name" value="SIGNAL PEPTIDE PROTEIN"/>
    <property type="match status" value="1"/>
</dbReference>
<dbReference type="InterPro" id="IPR013783">
    <property type="entry name" value="Ig-like_fold"/>
</dbReference>
<name>A0A1I3DZQ0_9SPHI</name>
<dbReference type="Proteomes" id="UP000198670">
    <property type="component" value="Unassembled WGS sequence"/>
</dbReference>
<sequence length="160" mass="17793">MFVFLEHFLTLSIQNDKFVLLSLKEHLLQKKTTMKKIASICVLLVAFMCTTALAQQNSKAEFKFDKETHDFGKIPQGKPVTHVFTFTNVGTEPIIINEVKPSCGCSVAEFTKTPVKPGEKGTISVTYNAAAKQPFTKNFTVRSNTKTPVKTLYIKGEVTS</sequence>
<dbReference type="Gene3D" id="2.60.40.10">
    <property type="entry name" value="Immunoglobulins"/>
    <property type="match status" value="1"/>
</dbReference>
<dbReference type="PANTHER" id="PTHR37833">
    <property type="entry name" value="LIPOPROTEIN-RELATED"/>
    <property type="match status" value="1"/>
</dbReference>
<evidence type="ECO:0000313" key="1">
    <source>
        <dbReference type="EMBL" id="SFH91931.1"/>
    </source>
</evidence>
<dbReference type="AlphaFoldDB" id="A0A1I3DZQ0"/>
<evidence type="ECO:0008006" key="3">
    <source>
        <dbReference type="Google" id="ProtNLM"/>
    </source>
</evidence>
<evidence type="ECO:0000313" key="2">
    <source>
        <dbReference type="Proteomes" id="UP000198670"/>
    </source>
</evidence>
<keyword evidence="2" id="KW-1185">Reference proteome</keyword>
<dbReference type="EMBL" id="FOQO01000001">
    <property type="protein sequence ID" value="SFH91931.1"/>
    <property type="molecule type" value="Genomic_DNA"/>
</dbReference>
<dbReference type="Pfam" id="PF07610">
    <property type="entry name" value="DUF1573"/>
    <property type="match status" value="1"/>
</dbReference>
<dbReference type="STRING" id="1477437.SAMN05444682_101695"/>
<gene>
    <name evidence="1" type="ORF">SAMN05444682_101695</name>
</gene>
<accession>A0A1I3DZQ0</accession>
<protein>
    <recommendedName>
        <fullName evidence="3">DUF1573 domain-containing protein</fullName>
    </recommendedName>
</protein>
<organism evidence="1 2">
    <name type="scientific">Parapedobacter indicus</name>
    <dbReference type="NCBI Taxonomy" id="1477437"/>
    <lineage>
        <taxon>Bacteria</taxon>
        <taxon>Pseudomonadati</taxon>
        <taxon>Bacteroidota</taxon>
        <taxon>Sphingobacteriia</taxon>
        <taxon>Sphingobacteriales</taxon>
        <taxon>Sphingobacteriaceae</taxon>
        <taxon>Parapedobacter</taxon>
    </lineage>
</organism>
<dbReference type="InterPro" id="IPR011467">
    <property type="entry name" value="DUF1573"/>
</dbReference>